<keyword evidence="6 8" id="KW-1133">Transmembrane helix</keyword>
<comment type="subcellular location">
    <subcellularLocation>
        <location evidence="1">Cell membrane</location>
        <topology evidence="1">Multi-pass membrane protein</topology>
    </subcellularLocation>
</comment>
<dbReference type="AlphaFoldDB" id="A0A094YJH8"/>
<gene>
    <name evidence="9" type="ORF">AtDm6_3518</name>
</gene>
<feature type="transmembrane region" description="Helical" evidence="8">
    <location>
        <begin position="336"/>
        <end position="363"/>
    </location>
</feature>
<proteinExistence type="inferred from homology"/>
<feature type="transmembrane region" description="Helical" evidence="8">
    <location>
        <begin position="272"/>
        <end position="299"/>
    </location>
</feature>
<dbReference type="Pfam" id="PF01594">
    <property type="entry name" value="AI-2E_transport"/>
    <property type="match status" value="1"/>
</dbReference>
<keyword evidence="7 8" id="KW-0472">Membrane</keyword>
<sequence>MQHAPASQTVQHDIFLSSLNLFPTGPRMSSSLPTPRESRAVLAALMAGVMILFSLWVVRPFLPATIWAMTIGITTWPLLLRIQKLLWGSRALAVSCTTLIALLVFVLPFWLAMTTLMTHSAELMQFGETAMKFRVPAEPHWLANLPLIGPKSITLWQKIENARLPQLLDNMVPDTGQIIRWVLNYLGGFSMLALQFLLTLVIMAALHAKGEAATRLVLEFGYALAEQRGKDMILLAGRTIRGVAIGVTVTALVETAVGGAGMEITGMPWASVLTAITFIACLLQAGPGVTLIPAVIWMFFFKDMLSAIVLLVITVLTIVIDNVLRPYLIRKQADVPLILIMLGVIGGLSAFGLVGIFVGPVILSVTYTLVKSWLAEARTAAPQTPA</sequence>
<keyword evidence="4" id="KW-1003">Cell membrane</keyword>
<evidence type="ECO:0000256" key="3">
    <source>
        <dbReference type="ARBA" id="ARBA00022448"/>
    </source>
</evidence>
<evidence type="ECO:0000313" key="9">
    <source>
        <dbReference type="EMBL" id="KGB20739.1"/>
    </source>
</evidence>
<evidence type="ECO:0000256" key="6">
    <source>
        <dbReference type="ARBA" id="ARBA00022989"/>
    </source>
</evidence>
<keyword evidence="10" id="KW-1185">Reference proteome</keyword>
<evidence type="ECO:0000256" key="2">
    <source>
        <dbReference type="ARBA" id="ARBA00009773"/>
    </source>
</evidence>
<evidence type="ECO:0000256" key="7">
    <source>
        <dbReference type="ARBA" id="ARBA00023136"/>
    </source>
</evidence>
<dbReference type="EMBL" id="JOKM01000122">
    <property type="protein sequence ID" value="KGB20739.1"/>
    <property type="molecule type" value="Genomic_DNA"/>
</dbReference>
<dbReference type="PANTHER" id="PTHR21716:SF67">
    <property type="entry name" value="TRANSPORT PROTEIN YDIK-RELATED"/>
    <property type="match status" value="1"/>
</dbReference>
<dbReference type="STRING" id="104102.AtDm6_3518"/>
<organism evidence="9 10">
    <name type="scientific">Acetobacter tropicalis</name>
    <dbReference type="NCBI Taxonomy" id="104102"/>
    <lineage>
        <taxon>Bacteria</taxon>
        <taxon>Pseudomonadati</taxon>
        <taxon>Pseudomonadota</taxon>
        <taxon>Alphaproteobacteria</taxon>
        <taxon>Acetobacterales</taxon>
        <taxon>Acetobacteraceae</taxon>
        <taxon>Acetobacter</taxon>
    </lineage>
</organism>
<evidence type="ECO:0000256" key="4">
    <source>
        <dbReference type="ARBA" id="ARBA00022475"/>
    </source>
</evidence>
<comment type="similarity">
    <text evidence="2">Belongs to the autoinducer-2 exporter (AI-2E) (TC 2.A.86) family.</text>
</comment>
<keyword evidence="3" id="KW-0813">Transport</keyword>
<comment type="caution">
    <text evidence="9">The sequence shown here is derived from an EMBL/GenBank/DDBJ whole genome shotgun (WGS) entry which is preliminary data.</text>
</comment>
<feature type="transmembrane region" description="Helical" evidence="8">
    <location>
        <begin position="92"/>
        <end position="113"/>
    </location>
</feature>
<dbReference type="Proteomes" id="UP000029448">
    <property type="component" value="Unassembled WGS sequence"/>
</dbReference>
<feature type="transmembrane region" description="Helical" evidence="8">
    <location>
        <begin position="305"/>
        <end position="324"/>
    </location>
</feature>
<evidence type="ECO:0000256" key="1">
    <source>
        <dbReference type="ARBA" id="ARBA00004651"/>
    </source>
</evidence>
<evidence type="ECO:0000256" key="5">
    <source>
        <dbReference type="ARBA" id="ARBA00022692"/>
    </source>
</evidence>
<evidence type="ECO:0008006" key="11">
    <source>
        <dbReference type="Google" id="ProtNLM"/>
    </source>
</evidence>
<protein>
    <recommendedName>
        <fullName evidence="11">Transporter</fullName>
    </recommendedName>
</protein>
<accession>A0A094YJH8</accession>
<reference evidence="9 10" key="1">
    <citation type="submission" date="2014-06" db="EMBL/GenBank/DDBJ databases">
        <title>Functional and comparative genomic analyses of the Drosophila gut microbiota identify candidate symbiosis factors.</title>
        <authorList>
            <person name="Newell P.D."/>
            <person name="Chaston J.M."/>
            <person name="Douglas A.E."/>
        </authorList>
    </citation>
    <scope>NUCLEOTIDE SEQUENCE [LARGE SCALE GENOMIC DNA]</scope>
    <source>
        <strain evidence="9 10">DmCS_006</strain>
    </source>
</reference>
<dbReference type="PANTHER" id="PTHR21716">
    <property type="entry name" value="TRANSMEMBRANE PROTEIN"/>
    <property type="match status" value="1"/>
</dbReference>
<evidence type="ECO:0000313" key="10">
    <source>
        <dbReference type="Proteomes" id="UP000029448"/>
    </source>
</evidence>
<feature type="transmembrane region" description="Helical" evidence="8">
    <location>
        <begin position="178"/>
        <end position="206"/>
    </location>
</feature>
<dbReference type="InterPro" id="IPR002549">
    <property type="entry name" value="AI-2E-like"/>
</dbReference>
<dbReference type="PATRIC" id="fig|104102.7.peg.3466"/>
<keyword evidence="5 8" id="KW-0812">Transmembrane</keyword>
<evidence type="ECO:0000256" key="8">
    <source>
        <dbReference type="SAM" id="Phobius"/>
    </source>
</evidence>
<name>A0A094YJH8_9PROT</name>
<dbReference type="GO" id="GO:0005886">
    <property type="term" value="C:plasma membrane"/>
    <property type="evidence" value="ECO:0007669"/>
    <property type="project" value="UniProtKB-SubCell"/>
</dbReference>